<dbReference type="GO" id="GO:0005886">
    <property type="term" value="C:plasma membrane"/>
    <property type="evidence" value="ECO:0007669"/>
    <property type="project" value="UniProtKB-SubCell"/>
</dbReference>
<evidence type="ECO:0008006" key="10">
    <source>
        <dbReference type="Google" id="ProtNLM"/>
    </source>
</evidence>
<dbReference type="AlphaFoldDB" id="A0AAD4AHE1"/>
<evidence type="ECO:0000256" key="6">
    <source>
        <dbReference type="ARBA" id="ARBA00023136"/>
    </source>
</evidence>
<evidence type="ECO:0000256" key="2">
    <source>
        <dbReference type="ARBA" id="ARBA00006679"/>
    </source>
</evidence>
<name>A0AAD4AHE1_9GAMM</name>
<evidence type="ECO:0000256" key="7">
    <source>
        <dbReference type="SAM" id="Phobius"/>
    </source>
</evidence>
<organism evidence="8 9">
    <name type="scientific">Pseudoalteromonas citrea</name>
    <dbReference type="NCBI Taxonomy" id="43655"/>
    <lineage>
        <taxon>Bacteria</taxon>
        <taxon>Pseudomonadati</taxon>
        <taxon>Pseudomonadota</taxon>
        <taxon>Gammaproteobacteria</taxon>
        <taxon>Alteromonadales</taxon>
        <taxon>Pseudoalteromonadaceae</taxon>
        <taxon>Pseudoalteromonas</taxon>
    </lineage>
</organism>
<feature type="transmembrane region" description="Helical" evidence="7">
    <location>
        <begin position="104"/>
        <end position="123"/>
    </location>
</feature>
<evidence type="ECO:0000256" key="5">
    <source>
        <dbReference type="ARBA" id="ARBA00022989"/>
    </source>
</evidence>
<dbReference type="PANTHER" id="PTHR33452:SF19">
    <property type="entry name" value="DOXX FAMILY PROTEIN"/>
    <property type="match status" value="1"/>
</dbReference>
<evidence type="ECO:0000313" key="8">
    <source>
        <dbReference type="EMBL" id="KAF7769701.1"/>
    </source>
</evidence>
<keyword evidence="6 7" id="KW-0472">Membrane</keyword>
<feature type="transmembrane region" description="Helical" evidence="7">
    <location>
        <begin position="80"/>
        <end position="97"/>
    </location>
</feature>
<evidence type="ECO:0000256" key="1">
    <source>
        <dbReference type="ARBA" id="ARBA00004651"/>
    </source>
</evidence>
<gene>
    <name evidence="8" type="ORF">PCIT_a2588</name>
</gene>
<dbReference type="InterPro" id="IPR032808">
    <property type="entry name" value="DoxX"/>
</dbReference>
<feature type="transmembrane region" description="Helical" evidence="7">
    <location>
        <begin position="196"/>
        <end position="215"/>
    </location>
</feature>
<keyword evidence="3" id="KW-1003">Cell membrane</keyword>
<dbReference type="Proteomes" id="UP000016487">
    <property type="component" value="Unassembled WGS sequence"/>
</dbReference>
<dbReference type="RefSeq" id="WP_010366811.1">
    <property type="nucleotide sequence ID" value="NZ_AHBZ03000021.1"/>
</dbReference>
<evidence type="ECO:0000256" key="3">
    <source>
        <dbReference type="ARBA" id="ARBA00022475"/>
    </source>
</evidence>
<proteinExistence type="inferred from homology"/>
<comment type="caution">
    <text evidence="8">The sequence shown here is derived from an EMBL/GenBank/DDBJ whole genome shotgun (WGS) entry which is preliminary data.</text>
</comment>
<reference evidence="8" key="2">
    <citation type="submission" date="2015-03" db="EMBL/GenBank/DDBJ databases">
        <title>Genome sequence of Pseudoalteromonas citrea.</title>
        <authorList>
            <person name="Xie B.-B."/>
            <person name="Rong J.-C."/>
            <person name="Qin Q.-L."/>
            <person name="Zhang Y.-Z."/>
        </authorList>
    </citation>
    <scope>NUCLEOTIDE SEQUENCE</scope>
    <source>
        <strain evidence="8">DSM 8771</strain>
    </source>
</reference>
<keyword evidence="4 7" id="KW-0812">Transmembrane</keyword>
<dbReference type="EMBL" id="AHBZ03000021">
    <property type="protein sequence ID" value="KAF7769701.1"/>
    <property type="molecule type" value="Genomic_DNA"/>
</dbReference>
<protein>
    <recommendedName>
        <fullName evidence="10">Quinol oxidase</fullName>
    </recommendedName>
</protein>
<dbReference type="Pfam" id="PF07681">
    <property type="entry name" value="DoxX"/>
    <property type="match status" value="1"/>
</dbReference>
<sequence length="234" mass="25948">MLLKIHALYQLTLKKLEILDGIPPLLFRLILAPIMIIAGFNKLNLSNEQMAFPDTLLADPNVVSWFGNSDWGLGLPFPDLLAFLAGWSEFLGGWLILIGLFTRLAAIPLLFTMFIAATTVHWHNGWFAIAPTNPDTSAAQVLEWLSIPGAQASLDNSLEVGERLDKIKGIVQAHGFPDYLYEKGSITVLNNGIEFAALYFAMLLSLLFVGGGRYFSLDYWLKKALIPDPETQIN</sequence>
<reference evidence="8" key="1">
    <citation type="journal article" date="2012" name="J. Bacteriol.">
        <title>Genome sequences of type strains of seven species of the marine bacterium Pseudoalteromonas.</title>
        <authorList>
            <person name="Xie B.B."/>
            <person name="Shu Y.L."/>
            <person name="Qin Q.L."/>
            <person name="Rong J.C."/>
            <person name="Zhang X.Y."/>
            <person name="Chen X.L."/>
            <person name="Shi M."/>
            <person name="He H.L."/>
            <person name="Zhou B.C."/>
            <person name="Zhang Y.Z."/>
        </authorList>
    </citation>
    <scope>NUCLEOTIDE SEQUENCE</scope>
    <source>
        <strain evidence="8">DSM 8771</strain>
    </source>
</reference>
<evidence type="ECO:0000256" key="4">
    <source>
        <dbReference type="ARBA" id="ARBA00022692"/>
    </source>
</evidence>
<accession>A0AAD4AHE1</accession>
<evidence type="ECO:0000313" key="9">
    <source>
        <dbReference type="Proteomes" id="UP000016487"/>
    </source>
</evidence>
<comment type="similarity">
    <text evidence="2">Belongs to the DoxX family.</text>
</comment>
<feature type="transmembrane region" description="Helical" evidence="7">
    <location>
        <begin position="21"/>
        <end position="40"/>
    </location>
</feature>
<dbReference type="PANTHER" id="PTHR33452">
    <property type="entry name" value="OXIDOREDUCTASE CATD-RELATED"/>
    <property type="match status" value="1"/>
</dbReference>
<comment type="subcellular location">
    <subcellularLocation>
        <location evidence="1">Cell membrane</location>
        <topology evidence="1">Multi-pass membrane protein</topology>
    </subcellularLocation>
</comment>
<dbReference type="InterPro" id="IPR051907">
    <property type="entry name" value="DoxX-like_oxidoreductase"/>
</dbReference>
<keyword evidence="5 7" id="KW-1133">Transmembrane helix</keyword>